<dbReference type="Gene3D" id="3.30.565.10">
    <property type="entry name" value="Histidine kinase-like ATPase, C-terminal domain"/>
    <property type="match status" value="1"/>
</dbReference>
<dbReference type="Pfam" id="PF00072">
    <property type="entry name" value="Response_reg"/>
    <property type="match status" value="1"/>
</dbReference>
<dbReference type="InterPro" id="IPR005467">
    <property type="entry name" value="His_kinase_dom"/>
</dbReference>
<keyword evidence="10" id="KW-0472">Membrane</keyword>
<dbReference type="InterPro" id="IPR003661">
    <property type="entry name" value="HisK_dim/P_dom"/>
</dbReference>
<evidence type="ECO:0000256" key="9">
    <source>
        <dbReference type="PROSITE-ProRule" id="PRU00169"/>
    </source>
</evidence>
<name>A0A547PPR8_9RHOB</name>
<evidence type="ECO:0000256" key="1">
    <source>
        <dbReference type="ARBA" id="ARBA00000085"/>
    </source>
</evidence>
<dbReference type="RefSeq" id="WP_142835566.1">
    <property type="nucleotide sequence ID" value="NZ_VFSV01000031.1"/>
</dbReference>
<dbReference type="GO" id="GO:0000155">
    <property type="term" value="F:phosphorelay sensor kinase activity"/>
    <property type="evidence" value="ECO:0007669"/>
    <property type="project" value="InterPro"/>
</dbReference>
<feature type="transmembrane region" description="Helical" evidence="10">
    <location>
        <begin position="210"/>
        <end position="228"/>
    </location>
</feature>
<gene>
    <name evidence="13" type="ORF">FEV53_14685</name>
</gene>
<accession>A0A547PPR8</accession>
<keyword evidence="5" id="KW-0547">Nucleotide-binding</keyword>
<evidence type="ECO:0000256" key="6">
    <source>
        <dbReference type="ARBA" id="ARBA00022777"/>
    </source>
</evidence>
<evidence type="ECO:0000256" key="2">
    <source>
        <dbReference type="ARBA" id="ARBA00012438"/>
    </source>
</evidence>
<evidence type="ECO:0000256" key="7">
    <source>
        <dbReference type="ARBA" id="ARBA00022840"/>
    </source>
</evidence>
<protein>
    <recommendedName>
        <fullName evidence="2">histidine kinase</fullName>
        <ecNumber evidence="2">2.7.13.3</ecNumber>
    </recommendedName>
</protein>
<comment type="caution">
    <text evidence="13">The sequence shown here is derived from an EMBL/GenBank/DDBJ whole genome shotgun (WGS) entry which is preliminary data.</text>
</comment>
<dbReference type="OrthoDB" id="9796100at2"/>
<dbReference type="SUPFAM" id="SSF47384">
    <property type="entry name" value="Homodimeric domain of signal transducing histidine kinase"/>
    <property type="match status" value="1"/>
</dbReference>
<dbReference type="Proteomes" id="UP000318590">
    <property type="component" value="Unassembled WGS sequence"/>
</dbReference>
<dbReference type="InterPro" id="IPR004358">
    <property type="entry name" value="Sig_transdc_His_kin-like_C"/>
</dbReference>
<keyword evidence="10" id="KW-0812">Transmembrane</keyword>
<dbReference type="AlphaFoldDB" id="A0A547PPR8"/>
<evidence type="ECO:0000256" key="4">
    <source>
        <dbReference type="ARBA" id="ARBA00022679"/>
    </source>
</evidence>
<dbReference type="PROSITE" id="PS50110">
    <property type="entry name" value="RESPONSE_REGULATORY"/>
    <property type="match status" value="1"/>
</dbReference>
<dbReference type="SMART" id="SM00448">
    <property type="entry name" value="REC"/>
    <property type="match status" value="1"/>
</dbReference>
<keyword evidence="8" id="KW-0902">Two-component regulatory system</keyword>
<evidence type="ECO:0000313" key="13">
    <source>
        <dbReference type="EMBL" id="TRD16127.1"/>
    </source>
</evidence>
<dbReference type="Pfam" id="PF00512">
    <property type="entry name" value="HisKA"/>
    <property type="match status" value="1"/>
</dbReference>
<keyword evidence="3 9" id="KW-0597">Phosphoprotein</keyword>
<dbReference type="Gene3D" id="3.40.50.2300">
    <property type="match status" value="1"/>
</dbReference>
<dbReference type="PANTHER" id="PTHR43065">
    <property type="entry name" value="SENSOR HISTIDINE KINASE"/>
    <property type="match status" value="1"/>
</dbReference>
<comment type="catalytic activity">
    <reaction evidence="1">
        <text>ATP + protein L-histidine = ADP + protein N-phospho-L-histidine.</text>
        <dbReference type="EC" id="2.7.13.3"/>
    </reaction>
</comment>
<feature type="modified residue" description="4-aspartylphosphate" evidence="9">
    <location>
        <position position="737"/>
    </location>
</feature>
<evidence type="ECO:0000256" key="3">
    <source>
        <dbReference type="ARBA" id="ARBA00022553"/>
    </source>
</evidence>
<proteinExistence type="predicted"/>
<dbReference type="EC" id="2.7.13.3" evidence="2"/>
<dbReference type="SUPFAM" id="SSF55874">
    <property type="entry name" value="ATPase domain of HSP90 chaperone/DNA topoisomerase II/histidine kinase"/>
    <property type="match status" value="1"/>
</dbReference>
<keyword evidence="6" id="KW-0418">Kinase</keyword>
<dbReference type="PROSITE" id="PS50109">
    <property type="entry name" value="HIS_KIN"/>
    <property type="match status" value="1"/>
</dbReference>
<dbReference type="SMART" id="SM00387">
    <property type="entry name" value="HATPase_c"/>
    <property type="match status" value="1"/>
</dbReference>
<keyword evidence="10" id="KW-1133">Transmembrane helix</keyword>
<reference evidence="13 14" key="1">
    <citation type="submission" date="2019-06" db="EMBL/GenBank/DDBJ databases">
        <title>Paenimaribius caenipelagi gen. nov., sp. nov., isolated from a tidal flat.</title>
        <authorList>
            <person name="Yoon J.-H."/>
        </authorList>
    </citation>
    <scope>NUCLEOTIDE SEQUENCE [LARGE SCALE GENOMIC DNA]</scope>
    <source>
        <strain evidence="13 14">JBTF-M29</strain>
    </source>
</reference>
<keyword evidence="7" id="KW-0067">ATP-binding</keyword>
<feature type="transmembrane region" description="Helical" evidence="10">
    <location>
        <begin position="71"/>
        <end position="93"/>
    </location>
</feature>
<dbReference type="PANTHER" id="PTHR43065:SF46">
    <property type="entry name" value="C4-DICARBOXYLATE TRANSPORT SENSOR PROTEIN DCTB"/>
    <property type="match status" value="1"/>
</dbReference>
<dbReference type="CDD" id="cd00082">
    <property type="entry name" value="HisKA"/>
    <property type="match status" value="1"/>
</dbReference>
<dbReference type="PRINTS" id="PR00344">
    <property type="entry name" value="BCTRLSENSOR"/>
</dbReference>
<evidence type="ECO:0000256" key="10">
    <source>
        <dbReference type="SAM" id="Phobius"/>
    </source>
</evidence>
<dbReference type="SUPFAM" id="SSF52172">
    <property type="entry name" value="CheY-like"/>
    <property type="match status" value="1"/>
</dbReference>
<evidence type="ECO:0000256" key="8">
    <source>
        <dbReference type="ARBA" id="ARBA00023012"/>
    </source>
</evidence>
<dbReference type="InterPro" id="IPR003594">
    <property type="entry name" value="HATPase_dom"/>
</dbReference>
<dbReference type="InterPro" id="IPR001789">
    <property type="entry name" value="Sig_transdc_resp-reg_receiver"/>
</dbReference>
<evidence type="ECO:0000259" key="12">
    <source>
        <dbReference type="PROSITE" id="PS50110"/>
    </source>
</evidence>
<sequence length="810" mass="89125">MMNAGKNCARCTAALAQASRIISSIEGEAITSEGMLSDTNTSFGSYHLCLSTTESFSPMKLVFHSPLARQYLVWTFLFGTVLTLVITIIEAAVQYSTRTQELEAELALIIEKYPENLSLALWQFNHRQVEFMLNYIIDGTSVSAARVETGTEEFSAGTLPSKNTIQYAGSIMFTSAGRTHELGKLYVDASLDPIYHEVLQLVIFRIAGNFVQSFLFVGFSLFVFHWLVNRHLQALRDRIDEGAIEDPKQPPFVIDRYSFMHTPGDDLDRLVSILNDARCRLIDRIGQLEAAYRDRDDLAQSNANMLKSISDTLHSLDQYVSVFDSTGVLTFATRSEGLDEPGITDLLAKPHKTLNSAVAACEEFDMICESAVEVPGTTTANQQQYRLELYSSTKRYWVIHGIVGADGAIGITAADITETKEIERRLSQSYRMEAMGKLTGEISHDFRNLLSIILGHAEIASTEDSAEAIREHHEAIHNASMRGIGLVDRLLAFASKAPLKRVRVDLNGLIENTQKWLLQTLPKNIETELTLERDLCDVTVDRTMMENALLNLIVNARDAMPQGGKLTITTRNWSATETEIAAKRLDIEPGDYVVMSVSDTGVGIPANILPRIFEPYFTTKGKSRGSGIGLAVVHGFAEQSGGAITVTSTVGSGTTFTLSLPAVVAEVENPVDSVTHEIPVDATRGKRILVVEDEIHLLEIMKRQLTLKGYLVDTAENGELAMEMLNRGLAPDVLMTDISMPGTVNGIQLARFSRKMAPSRGVVVLSGDAISLGQDRYDLHPQDILINKPVLMNNLLAAIEEAMKKSTTAA</sequence>
<dbReference type="InterPro" id="IPR011006">
    <property type="entry name" value="CheY-like_superfamily"/>
</dbReference>
<dbReference type="Pfam" id="PF02518">
    <property type="entry name" value="HATPase_c"/>
    <property type="match status" value="1"/>
</dbReference>
<keyword evidence="4" id="KW-0808">Transferase</keyword>
<evidence type="ECO:0000313" key="14">
    <source>
        <dbReference type="Proteomes" id="UP000318590"/>
    </source>
</evidence>
<dbReference type="InterPro" id="IPR036097">
    <property type="entry name" value="HisK_dim/P_sf"/>
</dbReference>
<dbReference type="GO" id="GO:0005524">
    <property type="term" value="F:ATP binding"/>
    <property type="evidence" value="ECO:0007669"/>
    <property type="project" value="UniProtKB-KW"/>
</dbReference>
<dbReference type="SMART" id="SM00388">
    <property type="entry name" value="HisKA"/>
    <property type="match status" value="1"/>
</dbReference>
<evidence type="ECO:0000256" key="5">
    <source>
        <dbReference type="ARBA" id="ARBA00022741"/>
    </source>
</evidence>
<dbReference type="InterPro" id="IPR036890">
    <property type="entry name" value="HATPase_C_sf"/>
</dbReference>
<feature type="domain" description="Histidine kinase" evidence="11">
    <location>
        <begin position="441"/>
        <end position="664"/>
    </location>
</feature>
<feature type="domain" description="Response regulatory" evidence="12">
    <location>
        <begin position="687"/>
        <end position="803"/>
    </location>
</feature>
<dbReference type="EMBL" id="VFSV01000031">
    <property type="protein sequence ID" value="TRD16127.1"/>
    <property type="molecule type" value="Genomic_DNA"/>
</dbReference>
<keyword evidence="14" id="KW-1185">Reference proteome</keyword>
<evidence type="ECO:0000259" key="11">
    <source>
        <dbReference type="PROSITE" id="PS50109"/>
    </source>
</evidence>
<dbReference type="Gene3D" id="1.10.287.130">
    <property type="match status" value="1"/>
</dbReference>
<organism evidence="13 14">
    <name type="scientific">Palleronia caenipelagi</name>
    <dbReference type="NCBI Taxonomy" id="2489174"/>
    <lineage>
        <taxon>Bacteria</taxon>
        <taxon>Pseudomonadati</taxon>
        <taxon>Pseudomonadota</taxon>
        <taxon>Alphaproteobacteria</taxon>
        <taxon>Rhodobacterales</taxon>
        <taxon>Roseobacteraceae</taxon>
        <taxon>Palleronia</taxon>
    </lineage>
</organism>